<dbReference type="SUPFAM" id="SSF56672">
    <property type="entry name" value="DNA/RNA polymerases"/>
    <property type="match status" value="1"/>
</dbReference>
<dbReference type="Proteomes" id="UP000658131">
    <property type="component" value="Unassembled WGS sequence"/>
</dbReference>
<evidence type="ECO:0000256" key="2">
    <source>
        <dbReference type="ARBA" id="ARBA00022705"/>
    </source>
</evidence>
<evidence type="ECO:0000313" key="6">
    <source>
        <dbReference type="Proteomes" id="UP000658131"/>
    </source>
</evidence>
<evidence type="ECO:0000259" key="4">
    <source>
        <dbReference type="SMART" id="SM00482"/>
    </source>
</evidence>
<comment type="catalytic activity">
    <reaction evidence="3">
        <text>DNA(n) + a 2'-deoxyribonucleoside 5'-triphosphate = DNA(n+1) + diphosphate</text>
        <dbReference type="Rhea" id="RHEA:22508"/>
        <dbReference type="Rhea" id="RHEA-COMP:17339"/>
        <dbReference type="Rhea" id="RHEA-COMP:17340"/>
        <dbReference type="ChEBI" id="CHEBI:33019"/>
        <dbReference type="ChEBI" id="CHEBI:61560"/>
        <dbReference type="ChEBI" id="CHEBI:173112"/>
        <dbReference type="EC" id="2.7.7.7"/>
    </reaction>
</comment>
<dbReference type="InterPro" id="IPR001098">
    <property type="entry name" value="DNA-dir_DNA_pol_A_palm_dom"/>
</dbReference>
<evidence type="ECO:0000313" key="5">
    <source>
        <dbReference type="EMBL" id="MBC8575846.1"/>
    </source>
</evidence>
<dbReference type="Gene3D" id="3.30.70.370">
    <property type="match status" value="1"/>
</dbReference>
<dbReference type="RefSeq" id="WP_262399416.1">
    <property type="nucleotide sequence ID" value="NZ_JACRTB010000007.1"/>
</dbReference>
<organism evidence="5 6">
    <name type="scientific">Yanshouia hominis</name>
    <dbReference type="NCBI Taxonomy" id="2763673"/>
    <lineage>
        <taxon>Bacteria</taxon>
        <taxon>Bacillati</taxon>
        <taxon>Bacillota</taxon>
        <taxon>Clostridia</taxon>
        <taxon>Eubacteriales</taxon>
        <taxon>Oscillospiraceae</taxon>
        <taxon>Yanshouia</taxon>
    </lineage>
</organism>
<dbReference type="CDD" id="cd08642">
    <property type="entry name" value="DNA_pol_A_pol_I_A"/>
    <property type="match status" value="1"/>
</dbReference>
<dbReference type="Gene3D" id="1.10.150.20">
    <property type="entry name" value="5' to 3' exonuclease, C-terminal subdomain"/>
    <property type="match status" value="1"/>
</dbReference>
<dbReference type="EMBL" id="JACRTB010000007">
    <property type="protein sequence ID" value="MBC8575846.1"/>
    <property type="molecule type" value="Genomic_DNA"/>
</dbReference>
<dbReference type="SMART" id="SM00482">
    <property type="entry name" value="POLAc"/>
    <property type="match status" value="1"/>
</dbReference>
<reference evidence="5 6" key="1">
    <citation type="submission" date="2020-08" db="EMBL/GenBank/DDBJ databases">
        <title>Genome public.</title>
        <authorList>
            <person name="Liu C."/>
            <person name="Sun Q."/>
        </authorList>
    </citation>
    <scope>NUCLEOTIDE SEQUENCE [LARGE SCALE GENOMIC DNA]</scope>
    <source>
        <strain evidence="5 6">BX1</strain>
    </source>
</reference>
<evidence type="ECO:0000256" key="1">
    <source>
        <dbReference type="ARBA" id="ARBA00012417"/>
    </source>
</evidence>
<keyword evidence="6" id="KW-1185">Reference proteome</keyword>
<dbReference type="PANTHER" id="PTHR10133">
    <property type="entry name" value="DNA POLYMERASE I"/>
    <property type="match status" value="1"/>
</dbReference>
<sequence>MEHHLSIDIETFSSVDIQKAGLYKYAQSPDFQVLLLAWSLDGGAVQLLDLTAPDVQLPPELAAHLFHPETVKHAYNAAFEWYCLSRLFRLPEPRAGQAAFSRDDWLSQWRCTMLHGLYCGYTAGLAATGAALGLPSEKQKLAAGRALIRYFCVPCAATASNGGRTRNLPKHDPGKWALFCDYCRQDVVTETEIERRLSSFPVPDFVQRQWETDQRINARGVAVDTALVDAALTLGANTRSQLLAEASQLSGLSNPNSVAQLSRWLESEIDEEISDLRKNTVTDLLKRGVPSEAATRMLEIRQELGKTSTKKYNALEAAVCADGRVRGLLQFYGANRTGRWAGRIVQPQNLPRTYLEPLGLARDLCKGRQAGALRFVYGSVPDTLSQLIRTAFVAEPGKLLVDADFSAIEARVLAWLAGEQWVLDVFRTHGKIYESTAAQMFGIPIGKIKKGNPEYAYRARGKVATLALGYQGGVNALINMGALRDGIPEEDLPEIKSRWRQSNPRIVDLWYSVQNAAVDTIRTGRRNSIRNLTFAREADPANGQDFLTVLLPSGRKLYYAQPHFGVNRFGEESPVYRGMDQTTKRWKEIETYGGKLVENITQAVARDCLAEAIERLETAGYPVVFHVHDEVVIETEPARGGLAPVVKIMSEPPAWALDLPLNADGWVNPFFKKD</sequence>
<accession>A0ABR7NHF5</accession>
<proteinExistence type="predicted"/>
<keyword evidence="2" id="KW-0235">DNA replication</keyword>
<name>A0ABR7NHF5_9FIRM</name>
<dbReference type="EC" id="2.7.7.7" evidence="1"/>
<dbReference type="PANTHER" id="PTHR10133:SF27">
    <property type="entry name" value="DNA POLYMERASE NU"/>
    <property type="match status" value="1"/>
</dbReference>
<feature type="domain" description="DNA-directed DNA polymerase family A palm" evidence="4">
    <location>
        <begin position="385"/>
        <end position="639"/>
    </location>
</feature>
<evidence type="ECO:0000256" key="3">
    <source>
        <dbReference type="ARBA" id="ARBA00049244"/>
    </source>
</evidence>
<dbReference type="Pfam" id="PF00476">
    <property type="entry name" value="DNA_pol_A"/>
    <property type="match status" value="1"/>
</dbReference>
<dbReference type="InterPro" id="IPR043502">
    <property type="entry name" value="DNA/RNA_pol_sf"/>
</dbReference>
<dbReference type="InterPro" id="IPR002298">
    <property type="entry name" value="DNA_polymerase_A"/>
</dbReference>
<comment type="caution">
    <text evidence="5">The sequence shown here is derived from an EMBL/GenBank/DDBJ whole genome shotgun (WGS) entry which is preliminary data.</text>
</comment>
<protein>
    <recommendedName>
        <fullName evidence="1">DNA-directed DNA polymerase</fullName>
        <ecNumber evidence="1">2.7.7.7</ecNumber>
    </recommendedName>
</protein>
<gene>
    <name evidence="5" type="ORF">H8717_05395</name>
</gene>